<gene>
    <name evidence="1" type="ORF">NTEN_LOCUS8505</name>
</gene>
<protein>
    <submittedName>
        <fullName evidence="1">Uncharacterized protein</fullName>
    </submittedName>
</protein>
<dbReference type="Proteomes" id="UP000479000">
    <property type="component" value="Unassembled WGS sequence"/>
</dbReference>
<dbReference type="AlphaFoldDB" id="A0A6H5GIH6"/>
<accession>A0A6H5GIH6</accession>
<evidence type="ECO:0000313" key="2">
    <source>
        <dbReference type="Proteomes" id="UP000479000"/>
    </source>
</evidence>
<proteinExistence type="predicted"/>
<keyword evidence="2" id="KW-1185">Reference proteome</keyword>
<reference evidence="1 2" key="1">
    <citation type="submission" date="2020-02" db="EMBL/GenBank/DDBJ databases">
        <authorList>
            <person name="Ferguson B K."/>
        </authorList>
    </citation>
    <scope>NUCLEOTIDE SEQUENCE [LARGE SCALE GENOMIC DNA]</scope>
</reference>
<sequence length="56" mass="6555">MEVILITSVTLFEKLATRRERRCRAKRKRATRPRTERITAMSALFMSDAAYPNNII</sequence>
<name>A0A6H5GIH6_9HEMI</name>
<dbReference type="EMBL" id="CADCXU010012838">
    <property type="protein sequence ID" value="CAB0002718.1"/>
    <property type="molecule type" value="Genomic_DNA"/>
</dbReference>
<evidence type="ECO:0000313" key="1">
    <source>
        <dbReference type="EMBL" id="CAB0002718.1"/>
    </source>
</evidence>
<organism evidence="1 2">
    <name type="scientific">Nesidiocoris tenuis</name>
    <dbReference type="NCBI Taxonomy" id="355587"/>
    <lineage>
        <taxon>Eukaryota</taxon>
        <taxon>Metazoa</taxon>
        <taxon>Ecdysozoa</taxon>
        <taxon>Arthropoda</taxon>
        <taxon>Hexapoda</taxon>
        <taxon>Insecta</taxon>
        <taxon>Pterygota</taxon>
        <taxon>Neoptera</taxon>
        <taxon>Paraneoptera</taxon>
        <taxon>Hemiptera</taxon>
        <taxon>Heteroptera</taxon>
        <taxon>Panheteroptera</taxon>
        <taxon>Cimicomorpha</taxon>
        <taxon>Miridae</taxon>
        <taxon>Dicyphina</taxon>
        <taxon>Nesidiocoris</taxon>
    </lineage>
</organism>